<keyword evidence="2" id="KW-1185">Reference proteome</keyword>
<dbReference type="EMBL" id="CM037159">
    <property type="protein sequence ID" value="KAH7865816.1"/>
    <property type="molecule type" value="Genomic_DNA"/>
</dbReference>
<sequence>MPFLDFPTGQPAFQTNVFTLRAQTLLHNKFVFGNEKGLASGWKSFQVLTLGKNCNLGSNKARRSALMIRAVATLEPTSSVQSNGGQDGHGNPQLGVDSGSVSGIQSQSSSEDSEELSEREKLRRMRISKANKGLTPWNKGKKHSEETRRLIKERTWIAMQNPKVRKKLVNFGHAQSEETRIKIGVGVRIGWERRREKLMLQESCYFDWQNLIAEASRRGFVDQEELQWDSYKILTEQLEQEFLESIQLRKQTARLKGSKKAPKSLEQRKKISEAITAKWADPEYRDRVYSAITKYHGSRVRVERKPRKQPSVDRQARPHSPTKKKAKETASPIEKVAKSPKNNSTKPLRRKVPQYKDPLATSKLEMIKNIRAQRAAAENKKTEAIEQAKLLIAEANMAAKALEAAAMTSPIAQASLIETRKLIAEALQSLQSIGISQIHSNENDVQNPSVASVDLVNHMEDESIGKIDGTQALESRESDIKDYGFSKFNFQYLLDGDDEVLPTTGDLPNGKEQLYQTGSSDYGWSPSELNSVLKQSGITEQLSQLEPNGKNILQKEVAPGGAELKPEKEVKPPSSTTVTKKWVRGKLVEVVELD</sequence>
<proteinExistence type="predicted"/>
<reference evidence="1 2" key="1">
    <citation type="journal article" date="2021" name="Hortic Res">
        <title>High-quality reference genome and annotation aids understanding of berry development for evergreen blueberry (Vaccinium darrowii).</title>
        <authorList>
            <person name="Yu J."/>
            <person name="Hulse-Kemp A.M."/>
            <person name="Babiker E."/>
            <person name="Staton M."/>
        </authorList>
    </citation>
    <scope>NUCLEOTIDE SEQUENCE [LARGE SCALE GENOMIC DNA]</scope>
    <source>
        <strain evidence="2">cv. NJ 8807/NJ 8810</strain>
        <tissue evidence="1">Young leaf</tissue>
    </source>
</reference>
<name>A0ACB7ZIL6_9ERIC</name>
<dbReference type="Proteomes" id="UP000828048">
    <property type="component" value="Chromosome 9"/>
</dbReference>
<organism evidence="1 2">
    <name type="scientific">Vaccinium darrowii</name>
    <dbReference type="NCBI Taxonomy" id="229202"/>
    <lineage>
        <taxon>Eukaryota</taxon>
        <taxon>Viridiplantae</taxon>
        <taxon>Streptophyta</taxon>
        <taxon>Embryophyta</taxon>
        <taxon>Tracheophyta</taxon>
        <taxon>Spermatophyta</taxon>
        <taxon>Magnoliopsida</taxon>
        <taxon>eudicotyledons</taxon>
        <taxon>Gunneridae</taxon>
        <taxon>Pentapetalae</taxon>
        <taxon>asterids</taxon>
        <taxon>Ericales</taxon>
        <taxon>Ericaceae</taxon>
        <taxon>Vaccinioideae</taxon>
        <taxon>Vaccinieae</taxon>
        <taxon>Vaccinium</taxon>
    </lineage>
</organism>
<comment type="caution">
    <text evidence="1">The sequence shown here is derived from an EMBL/GenBank/DDBJ whole genome shotgun (WGS) entry which is preliminary data.</text>
</comment>
<evidence type="ECO:0000313" key="2">
    <source>
        <dbReference type="Proteomes" id="UP000828048"/>
    </source>
</evidence>
<protein>
    <submittedName>
        <fullName evidence="1">Uncharacterized protein</fullName>
    </submittedName>
</protein>
<evidence type="ECO:0000313" key="1">
    <source>
        <dbReference type="EMBL" id="KAH7865816.1"/>
    </source>
</evidence>
<gene>
    <name evidence="1" type="ORF">Vadar_011594</name>
</gene>
<accession>A0ACB7ZIL6</accession>